<proteinExistence type="inferred from homology"/>
<organism evidence="6 7">
    <name type="scientific">Eubacterium callanderi</name>
    <dbReference type="NCBI Taxonomy" id="53442"/>
    <lineage>
        <taxon>Bacteria</taxon>
        <taxon>Bacillati</taxon>
        <taxon>Bacillota</taxon>
        <taxon>Clostridia</taxon>
        <taxon>Eubacteriales</taxon>
        <taxon>Eubacteriaceae</taxon>
        <taxon>Eubacterium</taxon>
    </lineage>
</organism>
<dbReference type="SUPFAM" id="SSF100950">
    <property type="entry name" value="NagB/RpiA/CoA transferase-like"/>
    <property type="match status" value="1"/>
</dbReference>
<comment type="similarity">
    <text evidence="1">Belongs to the SorC transcriptional regulatory family.</text>
</comment>
<dbReference type="Gene3D" id="3.40.50.1360">
    <property type="match status" value="1"/>
</dbReference>
<dbReference type="Gene3D" id="1.10.10.60">
    <property type="entry name" value="Homeodomain-like"/>
    <property type="match status" value="1"/>
</dbReference>
<dbReference type="InterPro" id="IPR037171">
    <property type="entry name" value="NagB/RpiA_transferase-like"/>
</dbReference>
<keyword evidence="7" id="KW-1185">Reference proteome</keyword>
<keyword evidence="4" id="KW-0804">Transcription</keyword>
<evidence type="ECO:0000313" key="6">
    <source>
        <dbReference type="EMBL" id="ADO38383.1"/>
    </source>
</evidence>
<dbReference type="PANTHER" id="PTHR34294">
    <property type="entry name" value="TRANSCRIPTIONAL REGULATOR-RELATED"/>
    <property type="match status" value="1"/>
</dbReference>
<sequence>MFLWEKFHIIGGAMDLKKINQILRISKMYYEMDMGQIEIAKKEGISKSSVSRLLKSGKEMGLIEVHIKEPVLSFGELETQLIAHFPLKRAVIVPDLVGDKRILVHDVCLALAQELPRYVDDDSILGIAWGSTLEVLSNLLQPIKRRGVSVIQLNGGYSRAVYESSALNILKNFVTCVDGAGYQIPAPAVVDAPFIADAIKQDSQVAQILSMAERCQTAVFSVGNLARPSIIYEMGLLSDAQYWEMESKGCIGDMCSHFINARGEIFDEALDRRVIAASLPVIKAIRNKLLVASGIEKADIIGATLRGGLADVLYIDAPTAAEVLKRSYENTEID</sequence>
<name>E3GFP9_9FIRM</name>
<keyword evidence="3" id="KW-0238">DNA-binding</keyword>
<dbReference type="Pfam" id="PF04198">
    <property type="entry name" value="Sugar-bind"/>
    <property type="match status" value="1"/>
</dbReference>
<dbReference type="EMBL" id="CP002273">
    <property type="protein sequence ID" value="ADO38383.1"/>
    <property type="molecule type" value="Genomic_DNA"/>
</dbReference>
<evidence type="ECO:0000259" key="5">
    <source>
        <dbReference type="Pfam" id="PF04198"/>
    </source>
</evidence>
<evidence type="ECO:0000256" key="4">
    <source>
        <dbReference type="ARBA" id="ARBA00023163"/>
    </source>
</evidence>
<dbReference type="InterPro" id="IPR051054">
    <property type="entry name" value="SorC_transcr_regulators"/>
</dbReference>
<dbReference type="GO" id="GO:0003677">
    <property type="term" value="F:DNA binding"/>
    <property type="evidence" value="ECO:0007669"/>
    <property type="project" value="UniProtKB-KW"/>
</dbReference>
<protein>
    <recommendedName>
        <fullName evidence="5">Sugar-binding domain-containing protein</fullName>
    </recommendedName>
</protein>
<evidence type="ECO:0000313" key="7">
    <source>
        <dbReference type="Proteomes" id="UP000006873"/>
    </source>
</evidence>
<dbReference type="AlphaFoldDB" id="E3GFP9"/>
<dbReference type="InterPro" id="IPR007324">
    <property type="entry name" value="Sugar-bd_dom_put"/>
</dbReference>
<gene>
    <name evidence="6" type="ordered locus">ELI_3424</name>
</gene>
<feature type="domain" description="Sugar-binding" evidence="5">
    <location>
        <begin position="76"/>
        <end position="325"/>
    </location>
</feature>
<dbReference type="KEGG" id="elm:ELI_3424"/>
<dbReference type="Proteomes" id="UP000006873">
    <property type="component" value="Chromosome"/>
</dbReference>
<keyword evidence="2" id="KW-0805">Transcription regulation</keyword>
<dbReference type="GO" id="GO:0030246">
    <property type="term" value="F:carbohydrate binding"/>
    <property type="evidence" value="ECO:0007669"/>
    <property type="project" value="InterPro"/>
</dbReference>
<evidence type="ECO:0000256" key="1">
    <source>
        <dbReference type="ARBA" id="ARBA00010466"/>
    </source>
</evidence>
<evidence type="ECO:0000256" key="3">
    <source>
        <dbReference type="ARBA" id="ARBA00023125"/>
    </source>
</evidence>
<dbReference type="HOGENOM" id="CLU_054506_1_1_9"/>
<dbReference type="eggNOG" id="COG2390">
    <property type="taxonomic scope" value="Bacteria"/>
</dbReference>
<dbReference type="PANTHER" id="PTHR34294:SF1">
    <property type="entry name" value="TRANSCRIPTIONAL REGULATOR LSRR"/>
    <property type="match status" value="1"/>
</dbReference>
<reference evidence="6 7" key="2">
    <citation type="journal article" date="2011" name="J. Bacteriol.">
        <title>Complete genome sequence of a carbon monoxide-utilizing acetogen, Eubacterium limosum KIST612.</title>
        <authorList>
            <person name="Roh H."/>
            <person name="Ko H.J."/>
            <person name="Kim D."/>
            <person name="Choi D.G."/>
            <person name="Park S."/>
            <person name="Kim S."/>
            <person name="Chang I.S."/>
            <person name="Choi I.G."/>
        </authorList>
    </citation>
    <scope>NUCLEOTIDE SEQUENCE [LARGE SCALE GENOMIC DNA]</scope>
    <source>
        <strain evidence="6 7">KIST612</strain>
    </source>
</reference>
<evidence type="ECO:0000256" key="2">
    <source>
        <dbReference type="ARBA" id="ARBA00023015"/>
    </source>
</evidence>
<accession>E3GFP9</accession>
<reference key="1">
    <citation type="submission" date="2010-09" db="EMBL/GenBank/DDBJ databases">
        <authorList>
            <person name="Roh H."/>
            <person name="Ko H.-J."/>
            <person name="Kim D."/>
            <person name="Choi D.G."/>
            <person name="Park S."/>
            <person name="Kim S."/>
            <person name="Kim K.H."/>
            <person name="Chang I.S."/>
            <person name="Choi I.-G."/>
        </authorList>
    </citation>
    <scope>NUCLEOTIDE SEQUENCE</scope>
    <source>
        <strain>KIST612</strain>
    </source>
</reference>